<dbReference type="CDD" id="cd05254">
    <property type="entry name" value="dTDP_HR_like_SDR_e"/>
    <property type="match status" value="1"/>
</dbReference>
<comment type="pathway">
    <text evidence="1 6">Carbohydrate biosynthesis; dTDP-L-rhamnose biosynthesis.</text>
</comment>
<dbReference type="Gene3D" id="3.90.25.10">
    <property type="entry name" value="UDP-galactose 4-epimerase, domain 1"/>
    <property type="match status" value="1"/>
</dbReference>
<dbReference type="EC" id="1.1.1.133" evidence="3 6"/>
<evidence type="ECO:0000256" key="4">
    <source>
        <dbReference type="ARBA" id="ARBA00017099"/>
    </source>
</evidence>
<comment type="catalytic activity">
    <reaction evidence="5 6">
        <text>dTDP-beta-L-rhamnose + NADP(+) = dTDP-4-dehydro-beta-L-rhamnose + NADPH + H(+)</text>
        <dbReference type="Rhea" id="RHEA:21796"/>
        <dbReference type="ChEBI" id="CHEBI:15378"/>
        <dbReference type="ChEBI" id="CHEBI:57510"/>
        <dbReference type="ChEBI" id="CHEBI:57783"/>
        <dbReference type="ChEBI" id="CHEBI:58349"/>
        <dbReference type="ChEBI" id="CHEBI:62830"/>
        <dbReference type="EC" id="1.1.1.133"/>
    </reaction>
</comment>
<dbReference type="OrthoDB" id="9803892at2"/>
<evidence type="ECO:0000256" key="3">
    <source>
        <dbReference type="ARBA" id="ARBA00012929"/>
    </source>
</evidence>
<comment type="cofactor">
    <cofactor evidence="6">
        <name>Mg(2+)</name>
        <dbReference type="ChEBI" id="CHEBI:18420"/>
    </cofactor>
    <text evidence="6">Binds 1 Mg(2+) ion per monomer.</text>
</comment>
<dbReference type="GO" id="GO:0019305">
    <property type="term" value="P:dTDP-rhamnose biosynthetic process"/>
    <property type="evidence" value="ECO:0007669"/>
    <property type="project" value="UniProtKB-UniPathway"/>
</dbReference>
<evidence type="ECO:0000313" key="9">
    <source>
        <dbReference type="Proteomes" id="UP000292423"/>
    </source>
</evidence>
<dbReference type="UniPathway" id="UPA00281"/>
<dbReference type="PANTHER" id="PTHR10491:SF4">
    <property type="entry name" value="METHIONINE ADENOSYLTRANSFERASE 2 SUBUNIT BETA"/>
    <property type="match status" value="1"/>
</dbReference>
<evidence type="ECO:0000256" key="5">
    <source>
        <dbReference type="ARBA" id="ARBA00048200"/>
    </source>
</evidence>
<dbReference type="UniPathway" id="UPA00124"/>
<dbReference type="PANTHER" id="PTHR10491">
    <property type="entry name" value="DTDP-4-DEHYDRORHAMNOSE REDUCTASE"/>
    <property type="match status" value="1"/>
</dbReference>
<feature type="domain" description="RmlD-like substrate binding" evidence="7">
    <location>
        <begin position="1"/>
        <end position="280"/>
    </location>
</feature>
<dbReference type="AlphaFoldDB" id="A0A4Q7ZAZ4"/>
<dbReference type="NCBIfam" id="TIGR01214">
    <property type="entry name" value="rmlD"/>
    <property type="match status" value="1"/>
</dbReference>
<organism evidence="8 9">
    <name type="scientific">Fluviicoccus keumensis</name>
    <dbReference type="NCBI Taxonomy" id="1435465"/>
    <lineage>
        <taxon>Bacteria</taxon>
        <taxon>Pseudomonadati</taxon>
        <taxon>Pseudomonadota</taxon>
        <taxon>Gammaproteobacteria</taxon>
        <taxon>Moraxellales</taxon>
        <taxon>Moraxellaceae</taxon>
        <taxon>Fluviicoccus</taxon>
    </lineage>
</organism>
<evidence type="ECO:0000256" key="2">
    <source>
        <dbReference type="ARBA" id="ARBA00010944"/>
    </source>
</evidence>
<name>A0A4Q7ZAZ4_9GAMM</name>
<sequence>MNVLLIGRNGQIGRELQGRLSALGEVFAPSREQFDLADPDGLQRQLSSIRPDLIVNAAAYTAVEQAESETGLAQSINAQAPEILADAARRMGSLLVHFSTDYVFDGRTAGRYRETDAPNPLNVYGRTKLEGERAIQASGAAHLILRTSWVYGPHGHNFWLTMRRLMRERSELQVVADQWGVPNPASLLAELTVHAIGEVLADRSKAGLYHLSLRGETSWYGFACAIAESCGYGGRVNPISSGAYPSRVTRPSRSVLAADRFAEVFGCNLPDWRTGLEMVCRQPS</sequence>
<reference evidence="8 9" key="1">
    <citation type="submission" date="2019-02" db="EMBL/GenBank/DDBJ databases">
        <title>Genomic Encyclopedia of Type Strains, Phase IV (KMG-IV): sequencing the most valuable type-strain genomes for metagenomic binning, comparative biology and taxonomic classification.</title>
        <authorList>
            <person name="Goeker M."/>
        </authorList>
    </citation>
    <scope>NUCLEOTIDE SEQUENCE [LARGE SCALE GENOMIC DNA]</scope>
    <source>
        <strain evidence="8 9">DSM 105135</strain>
    </source>
</reference>
<accession>A0A4Q7ZAZ4</accession>
<dbReference type="InterPro" id="IPR005913">
    <property type="entry name" value="dTDP_dehydrorham_reduct"/>
</dbReference>
<dbReference type="GO" id="GO:0008831">
    <property type="term" value="F:dTDP-4-dehydrorhamnose reductase activity"/>
    <property type="evidence" value="ECO:0007669"/>
    <property type="project" value="UniProtKB-EC"/>
</dbReference>
<dbReference type="GO" id="GO:0009243">
    <property type="term" value="P:O antigen biosynthetic process"/>
    <property type="evidence" value="ECO:0007669"/>
    <property type="project" value="UniProtKB-UniPathway"/>
</dbReference>
<evidence type="ECO:0000256" key="1">
    <source>
        <dbReference type="ARBA" id="ARBA00004781"/>
    </source>
</evidence>
<dbReference type="InterPro" id="IPR029903">
    <property type="entry name" value="RmlD-like-bd"/>
</dbReference>
<dbReference type="InterPro" id="IPR036291">
    <property type="entry name" value="NAD(P)-bd_dom_sf"/>
</dbReference>
<dbReference type="Gene3D" id="3.40.50.720">
    <property type="entry name" value="NAD(P)-binding Rossmann-like Domain"/>
    <property type="match status" value="1"/>
</dbReference>
<comment type="similarity">
    <text evidence="2 6">Belongs to the dTDP-4-dehydrorhamnose reductase family.</text>
</comment>
<keyword evidence="6" id="KW-0521">NADP</keyword>
<dbReference type="EMBL" id="SHKX01000010">
    <property type="protein sequence ID" value="RZU47281.1"/>
    <property type="molecule type" value="Genomic_DNA"/>
</dbReference>
<dbReference type="SUPFAM" id="SSF51735">
    <property type="entry name" value="NAD(P)-binding Rossmann-fold domains"/>
    <property type="match status" value="1"/>
</dbReference>
<keyword evidence="9" id="KW-1185">Reference proteome</keyword>
<dbReference type="Proteomes" id="UP000292423">
    <property type="component" value="Unassembled WGS sequence"/>
</dbReference>
<comment type="caution">
    <text evidence="8">The sequence shown here is derived from an EMBL/GenBank/DDBJ whole genome shotgun (WGS) entry which is preliminary data.</text>
</comment>
<dbReference type="Pfam" id="PF04321">
    <property type="entry name" value="RmlD_sub_bind"/>
    <property type="match status" value="1"/>
</dbReference>
<evidence type="ECO:0000256" key="6">
    <source>
        <dbReference type="RuleBase" id="RU364082"/>
    </source>
</evidence>
<evidence type="ECO:0000259" key="7">
    <source>
        <dbReference type="Pfam" id="PF04321"/>
    </source>
</evidence>
<proteinExistence type="inferred from homology"/>
<comment type="function">
    <text evidence="6">Catalyzes the reduction of dTDP-6-deoxy-L-lyxo-4-hexulose to yield dTDP-L-rhamnose.</text>
</comment>
<keyword evidence="6" id="KW-0560">Oxidoreductase</keyword>
<gene>
    <name evidence="8" type="ORF">EV700_0235</name>
</gene>
<protein>
    <recommendedName>
        <fullName evidence="4 6">dTDP-4-dehydrorhamnose reductase</fullName>
        <ecNumber evidence="3 6">1.1.1.133</ecNumber>
    </recommendedName>
</protein>
<evidence type="ECO:0000313" key="8">
    <source>
        <dbReference type="EMBL" id="RZU47281.1"/>
    </source>
</evidence>
<dbReference type="GO" id="GO:0005829">
    <property type="term" value="C:cytosol"/>
    <property type="evidence" value="ECO:0007669"/>
    <property type="project" value="TreeGrafter"/>
</dbReference>